<dbReference type="PANTHER" id="PTHR45737:SF6">
    <property type="entry name" value="VON WILLEBRAND FACTOR A DOMAIN-CONTAINING PROTEIN 5A"/>
    <property type="match status" value="1"/>
</dbReference>
<keyword evidence="2" id="KW-1185">Reference proteome</keyword>
<comment type="caution">
    <text evidence="1">The sequence shown here is derived from an EMBL/GenBank/DDBJ whole genome shotgun (WGS) entry which is preliminary data.</text>
</comment>
<dbReference type="AlphaFoldDB" id="A0A432ZY38"/>
<dbReference type="OrthoDB" id="1729737at2759"/>
<dbReference type="PANTHER" id="PTHR45737">
    <property type="entry name" value="VON WILLEBRAND FACTOR A DOMAIN-CONTAINING PROTEIN 5A"/>
    <property type="match status" value="1"/>
</dbReference>
<evidence type="ECO:0000313" key="2">
    <source>
        <dbReference type="Proteomes" id="UP000268093"/>
    </source>
</evidence>
<dbReference type="EMBL" id="RBNI01031368">
    <property type="protein sequence ID" value="RUO95368.1"/>
    <property type="molecule type" value="Genomic_DNA"/>
</dbReference>
<reference evidence="1 2" key="1">
    <citation type="journal article" date="2018" name="New Phytol.">
        <title>Phylogenomics of Endogonaceae and evolution of mycorrhizas within Mucoromycota.</title>
        <authorList>
            <person name="Chang Y."/>
            <person name="Desiro A."/>
            <person name="Na H."/>
            <person name="Sandor L."/>
            <person name="Lipzen A."/>
            <person name="Clum A."/>
            <person name="Barry K."/>
            <person name="Grigoriev I.V."/>
            <person name="Martin F.M."/>
            <person name="Stajich J.E."/>
            <person name="Smith M.E."/>
            <person name="Bonito G."/>
            <person name="Spatafora J.W."/>
        </authorList>
    </citation>
    <scope>NUCLEOTIDE SEQUENCE [LARGE SCALE GENOMIC DNA]</scope>
    <source>
        <strain evidence="1 2">GMNB39</strain>
    </source>
</reference>
<evidence type="ECO:0000313" key="1">
    <source>
        <dbReference type="EMBL" id="RUO95368.1"/>
    </source>
</evidence>
<proteinExistence type="predicted"/>
<feature type="non-terminal residue" evidence="1">
    <location>
        <position position="1"/>
    </location>
</feature>
<protein>
    <submittedName>
        <fullName evidence="1">Uncharacterized protein</fullName>
    </submittedName>
</protein>
<name>A0A432ZY38_9FUNG</name>
<organism evidence="1 2">
    <name type="scientific">Jimgerdemannia flammicorona</name>
    <dbReference type="NCBI Taxonomy" id="994334"/>
    <lineage>
        <taxon>Eukaryota</taxon>
        <taxon>Fungi</taxon>
        <taxon>Fungi incertae sedis</taxon>
        <taxon>Mucoromycota</taxon>
        <taxon>Mucoromycotina</taxon>
        <taxon>Endogonomycetes</taxon>
        <taxon>Endogonales</taxon>
        <taxon>Endogonaceae</taxon>
        <taxon>Jimgerdemannia</taxon>
    </lineage>
</organism>
<accession>A0A432ZY38</accession>
<sequence>DDSDNRASNKKSKIDALQLNANDEQKLYALIELQKFDGYFEFVENMIKIPEMDRHDSIVGQVRPMVSRTCSEDVWTTLYVIAYLRTKMCAFRNEWEMIEDKAMRWLEGQHIGGDIANIIRQLQKLI</sequence>
<dbReference type="Proteomes" id="UP000268093">
    <property type="component" value="Unassembled WGS sequence"/>
</dbReference>
<gene>
    <name evidence="1" type="ORF">BC936DRAFT_144238</name>
</gene>